<dbReference type="AlphaFoldDB" id="A0A0F7ZRJ9"/>
<organism evidence="2 3">
    <name type="scientific">Hirsutella minnesotensis 3608</name>
    <dbReference type="NCBI Taxonomy" id="1043627"/>
    <lineage>
        <taxon>Eukaryota</taxon>
        <taxon>Fungi</taxon>
        <taxon>Dikarya</taxon>
        <taxon>Ascomycota</taxon>
        <taxon>Pezizomycotina</taxon>
        <taxon>Sordariomycetes</taxon>
        <taxon>Hypocreomycetidae</taxon>
        <taxon>Hypocreales</taxon>
        <taxon>Ophiocordycipitaceae</taxon>
        <taxon>Hirsutella</taxon>
    </lineage>
</organism>
<protein>
    <submittedName>
        <fullName evidence="2">Uncharacterized protein</fullName>
    </submittedName>
</protein>
<gene>
    <name evidence="2" type="ORF">HIM_10854</name>
</gene>
<feature type="transmembrane region" description="Helical" evidence="1">
    <location>
        <begin position="13"/>
        <end position="32"/>
    </location>
</feature>
<accession>A0A0F7ZRJ9</accession>
<keyword evidence="1" id="KW-0812">Transmembrane</keyword>
<name>A0A0F7ZRJ9_9HYPO</name>
<dbReference type="EMBL" id="KQ030682">
    <property type="protein sequence ID" value="KJZ69743.1"/>
    <property type="molecule type" value="Genomic_DNA"/>
</dbReference>
<keyword evidence="1" id="KW-0472">Membrane</keyword>
<dbReference type="Proteomes" id="UP000054481">
    <property type="component" value="Unassembled WGS sequence"/>
</dbReference>
<evidence type="ECO:0000313" key="3">
    <source>
        <dbReference type="Proteomes" id="UP000054481"/>
    </source>
</evidence>
<feature type="transmembrane region" description="Helical" evidence="1">
    <location>
        <begin position="44"/>
        <end position="68"/>
    </location>
</feature>
<evidence type="ECO:0000313" key="2">
    <source>
        <dbReference type="EMBL" id="KJZ69743.1"/>
    </source>
</evidence>
<sequence>MGDEITIKDITEAGIVFAMTMVFLVPYMYWMIRVKLRTPSHRRTWALLSTASLFLGTGLIFAALFGSARNAILPSVLAYPFFTAWKGVTILCVDIIELIQVVDPLIYAYFSRAVEPDPSIKARIIILGLTLIFHLPFIGATVWLLGLSGVEYCLSSQPQIKDYRGSEQ</sequence>
<feature type="transmembrane region" description="Helical" evidence="1">
    <location>
        <begin position="88"/>
        <end position="110"/>
    </location>
</feature>
<reference evidence="2 3" key="1">
    <citation type="journal article" date="2014" name="Genome Biol. Evol.">
        <title>Comparative genomics and transcriptomics analyses reveal divergent lifestyle features of nematode endoparasitic fungus Hirsutella minnesotensis.</title>
        <authorList>
            <person name="Lai Y."/>
            <person name="Liu K."/>
            <person name="Zhang X."/>
            <person name="Zhang X."/>
            <person name="Li K."/>
            <person name="Wang N."/>
            <person name="Shu C."/>
            <person name="Wu Y."/>
            <person name="Wang C."/>
            <person name="Bushley K.E."/>
            <person name="Xiang M."/>
            <person name="Liu X."/>
        </authorList>
    </citation>
    <scope>NUCLEOTIDE SEQUENCE [LARGE SCALE GENOMIC DNA]</scope>
    <source>
        <strain evidence="2 3">3608</strain>
    </source>
</reference>
<keyword evidence="1" id="KW-1133">Transmembrane helix</keyword>
<keyword evidence="3" id="KW-1185">Reference proteome</keyword>
<evidence type="ECO:0000256" key="1">
    <source>
        <dbReference type="SAM" id="Phobius"/>
    </source>
</evidence>
<feature type="transmembrane region" description="Helical" evidence="1">
    <location>
        <begin position="122"/>
        <end position="145"/>
    </location>
</feature>
<proteinExistence type="predicted"/>